<keyword evidence="4" id="KW-1185">Reference proteome</keyword>
<protein>
    <submittedName>
        <fullName evidence="3">G5215 protein</fullName>
    </submittedName>
</protein>
<gene>
    <name evidence="3" type="primary">g5215</name>
    <name evidence="3" type="ORF">VP750_LOCUS4458</name>
</gene>
<keyword evidence="2" id="KW-1133">Transmembrane helix</keyword>
<name>A0ABP1FV31_9CHLO</name>
<evidence type="ECO:0000256" key="1">
    <source>
        <dbReference type="SAM" id="MobiDB-lite"/>
    </source>
</evidence>
<evidence type="ECO:0000256" key="2">
    <source>
        <dbReference type="SAM" id="Phobius"/>
    </source>
</evidence>
<dbReference type="Proteomes" id="UP001497392">
    <property type="component" value="Unassembled WGS sequence"/>
</dbReference>
<sequence length="205" mass="22392">MPLAVRKVCCQYDQARIQHLSLTTAQGQIMDHSDLHDTIKERLGHSRFVVHVNGYKVKRSDRKVNEDDLIEVFTCAHYILVTLGALGKGAVTVMFLLLDWKSGSLKVQGVPWCGIAGSVVMVVMGILQLLPPAYRRSLMQGFGTHALDLAAQIPDSQLTEGQVPPADNAATNSTPCTLRDPDFQSSSRNITVTAPLPSAPRVTKM</sequence>
<feature type="region of interest" description="Disordered" evidence="1">
    <location>
        <begin position="158"/>
        <end position="187"/>
    </location>
</feature>
<keyword evidence="2" id="KW-0472">Membrane</keyword>
<feature type="transmembrane region" description="Helical" evidence="2">
    <location>
        <begin position="69"/>
        <end position="97"/>
    </location>
</feature>
<feature type="transmembrane region" description="Helical" evidence="2">
    <location>
        <begin position="109"/>
        <end position="130"/>
    </location>
</feature>
<accession>A0ABP1FV31</accession>
<dbReference type="EMBL" id="CAXHTA020000007">
    <property type="protein sequence ID" value="CAL5222799.1"/>
    <property type="molecule type" value="Genomic_DNA"/>
</dbReference>
<evidence type="ECO:0000313" key="4">
    <source>
        <dbReference type="Proteomes" id="UP001497392"/>
    </source>
</evidence>
<comment type="caution">
    <text evidence="3">The sequence shown here is derived from an EMBL/GenBank/DDBJ whole genome shotgun (WGS) entry which is preliminary data.</text>
</comment>
<evidence type="ECO:0000313" key="3">
    <source>
        <dbReference type="EMBL" id="CAL5222799.1"/>
    </source>
</evidence>
<organism evidence="3 4">
    <name type="scientific">Coccomyxa viridis</name>
    <dbReference type="NCBI Taxonomy" id="1274662"/>
    <lineage>
        <taxon>Eukaryota</taxon>
        <taxon>Viridiplantae</taxon>
        <taxon>Chlorophyta</taxon>
        <taxon>core chlorophytes</taxon>
        <taxon>Trebouxiophyceae</taxon>
        <taxon>Trebouxiophyceae incertae sedis</taxon>
        <taxon>Coccomyxaceae</taxon>
        <taxon>Coccomyxa</taxon>
    </lineage>
</organism>
<keyword evidence="2" id="KW-0812">Transmembrane</keyword>
<reference evidence="3 4" key="1">
    <citation type="submission" date="2024-06" db="EMBL/GenBank/DDBJ databases">
        <authorList>
            <person name="Kraege A."/>
            <person name="Thomma B."/>
        </authorList>
    </citation>
    <scope>NUCLEOTIDE SEQUENCE [LARGE SCALE GENOMIC DNA]</scope>
</reference>
<proteinExistence type="predicted"/>